<keyword evidence="10 17" id="KW-0249">Electron transport</keyword>
<dbReference type="InterPro" id="IPR003917">
    <property type="entry name" value="NADH_UbQ_OxRdtase_chain2"/>
</dbReference>
<evidence type="ECO:0000313" key="19">
    <source>
        <dbReference type="EMBL" id="AIA77064.1"/>
    </source>
</evidence>
<geneLocation type="mitochondrion" evidence="19"/>
<dbReference type="GO" id="GO:0005743">
    <property type="term" value="C:mitochondrial inner membrane"/>
    <property type="evidence" value="ECO:0007669"/>
    <property type="project" value="UniProtKB-SubCell"/>
</dbReference>
<keyword evidence="7 17" id="KW-0812">Transmembrane</keyword>
<keyword evidence="6 17" id="KW-0679">Respiratory chain</keyword>
<dbReference type="AlphaFoldDB" id="A0A0E3DEB4"/>
<evidence type="ECO:0000256" key="6">
    <source>
        <dbReference type="ARBA" id="ARBA00022660"/>
    </source>
</evidence>
<feature type="transmembrane region" description="Helical" evidence="17">
    <location>
        <begin position="60"/>
        <end position="78"/>
    </location>
</feature>
<organism evidence="19">
    <name type="scientific">Cyanoplax caverna</name>
    <dbReference type="NCBI Taxonomy" id="1503210"/>
    <lineage>
        <taxon>Eukaryota</taxon>
        <taxon>Metazoa</taxon>
        <taxon>Spiralia</taxon>
        <taxon>Lophotrochozoa</taxon>
        <taxon>Mollusca</taxon>
        <taxon>Polyplacophora</taxon>
        <taxon>Neoloricata</taxon>
        <taxon>Chitonida</taxon>
        <taxon>Acanthochitonina</taxon>
        <taxon>Tonicellidae</taxon>
        <taxon>Tonicellinae</taxon>
        <taxon>Cyanoplax</taxon>
    </lineage>
</organism>
<feature type="transmembrane region" description="Helical" evidence="17">
    <location>
        <begin position="202"/>
        <end position="221"/>
    </location>
</feature>
<comment type="function">
    <text evidence="17">Core subunit of the mitochondrial membrane respiratory chain NADH dehydrogenase (Complex I) which catalyzes electron transfer from NADH through the respiratory chain, using ubiquinone as an electron acceptor. Essential for the catalytic activity and assembly of complex I.</text>
</comment>
<protein>
    <recommendedName>
        <fullName evidence="4 17">NADH-ubiquinone oxidoreductase chain 2</fullName>
        <ecNumber evidence="3 17">7.1.1.2</ecNumber>
    </recommendedName>
</protein>
<dbReference type="PANTHER" id="PTHR46552:SF1">
    <property type="entry name" value="NADH-UBIQUINONE OXIDOREDUCTASE CHAIN 2"/>
    <property type="match status" value="1"/>
</dbReference>
<reference evidence="19" key="1">
    <citation type="journal article" date="2015" name="J. Nat. Hist.">
        <title>Molecular phylogeny of Acanthochitonina (Mollusca: Polyplacophora: Chitonida): three new mitochondrial genomes, rearranged gene orders and systematics.</title>
        <authorList>
            <person name="Irisarri I."/>
            <person name="Eernisse D.J."/>
            <person name="Zardoya R."/>
        </authorList>
    </citation>
    <scope>NUCLEOTIDE SEQUENCE</scope>
</reference>
<evidence type="ECO:0000256" key="13">
    <source>
        <dbReference type="ARBA" id="ARBA00023075"/>
    </source>
</evidence>
<keyword evidence="8 17" id="KW-0999">Mitochondrion inner membrane</keyword>
<comment type="similarity">
    <text evidence="2 17">Belongs to the complex I subunit 2 family.</text>
</comment>
<keyword evidence="5" id="KW-0813">Transport</keyword>
<feature type="transmembrane region" description="Helical" evidence="17">
    <location>
        <begin position="242"/>
        <end position="270"/>
    </location>
</feature>
<keyword evidence="14 17" id="KW-0496">Mitochondrion</keyword>
<dbReference type="PANTHER" id="PTHR46552">
    <property type="entry name" value="NADH-UBIQUINONE OXIDOREDUCTASE CHAIN 2"/>
    <property type="match status" value="1"/>
</dbReference>
<dbReference type="EMBL" id="KJ569361">
    <property type="protein sequence ID" value="AIA77064.1"/>
    <property type="molecule type" value="Genomic_DNA"/>
</dbReference>
<feature type="domain" description="NADH:quinone oxidoreductase/Mrp antiporter transmembrane" evidence="18">
    <location>
        <begin position="25"/>
        <end position="288"/>
    </location>
</feature>
<evidence type="ECO:0000256" key="5">
    <source>
        <dbReference type="ARBA" id="ARBA00022448"/>
    </source>
</evidence>
<comment type="subcellular location">
    <subcellularLocation>
        <location evidence="1 17">Mitochondrion inner membrane</location>
        <topology evidence="1 17">Multi-pass membrane protein</topology>
    </subcellularLocation>
</comment>
<dbReference type="PRINTS" id="PR01436">
    <property type="entry name" value="NADHDHGNASE2"/>
</dbReference>
<sequence>MLRNPYILSFIFLVVMGTILSLSSLSWFGVWLGMELNLLGIIPIMAQKGTMESSESSTKYFVVQASGSGIFFVSAILMSWNYLNWNLGSLYSFTSSDLMLMSLLYKMGAAPFHFWIPSVMSGLSWDANLFLLTWQKITPLGIISTFLDFSSDMLLFLVICSSVFGGIGGINQTSVRSMIAYSSIIHTGWMLSIAKVSLLISYLYFFLYFMIVMFLIILLLNKEASTMTSFSNVFFWDFSSRLYFVFILLSLGGLPPFLGFFGKLLVFMFLTSVGKFTVGVILILGSILSLYYYLVLGFSLLLSKPLLKLTENKAVFPAAWLMVFINLSGLMVLHWLMTF</sequence>
<evidence type="ECO:0000256" key="11">
    <source>
        <dbReference type="ARBA" id="ARBA00022989"/>
    </source>
</evidence>
<keyword evidence="15 17" id="KW-0472">Membrane</keyword>
<keyword evidence="9 17" id="KW-1278">Translocase</keyword>
<name>A0A0E3DEB4_9MOLL</name>
<evidence type="ECO:0000256" key="1">
    <source>
        <dbReference type="ARBA" id="ARBA00004448"/>
    </source>
</evidence>
<keyword evidence="11 17" id="KW-1133">Transmembrane helix</keyword>
<feature type="transmembrane region" description="Helical" evidence="17">
    <location>
        <begin position="276"/>
        <end position="302"/>
    </location>
</feature>
<evidence type="ECO:0000256" key="12">
    <source>
        <dbReference type="ARBA" id="ARBA00023027"/>
    </source>
</evidence>
<keyword evidence="12 17" id="KW-0520">NAD</keyword>
<evidence type="ECO:0000259" key="18">
    <source>
        <dbReference type="Pfam" id="PF00361"/>
    </source>
</evidence>
<evidence type="ECO:0000256" key="2">
    <source>
        <dbReference type="ARBA" id="ARBA00007012"/>
    </source>
</evidence>
<dbReference type="InterPro" id="IPR001750">
    <property type="entry name" value="ND/Mrp_TM"/>
</dbReference>
<feature type="transmembrane region" description="Helical" evidence="17">
    <location>
        <begin position="98"/>
        <end position="116"/>
    </location>
</feature>
<dbReference type="GO" id="GO:0008137">
    <property type="term" value="F:NADH dehydrogenase (ubiquinone) activity"/>
    <property type="evidence" value="ECO:0007669"/>
    <property type="project" value="UniProtKB-EC"/>
</dbReference>
<dbReference type="EC" id="7.1.1.2" evidence="3 17"/>
<proteinExistence type="inferred from homology"/>
<keyword evidence="13 17" id="KW-0830">Ubiquinone</keyword>
<evidence type="ECO:0000256" key="14">
    <source>
        <dbReference type="ARBA" id="ARBA00023128"/>
    </source>
</evidence>
<dbReference type="Pfam" id="PF00361">
    <property type="entry name" value="Proton_antipo_M"/>
    <property type="match status" value="1"/>
</dbReference>
<dbReference type="InterPro" id="IPR050175">
    <property type="entry name" value="Complex_I_Subunit_2"/>
</dbReference>
<accession>A0A0E3DEB4</accession>
<evidence type="ECO:0000256" key="17">
    <source>
        <dbReference type="RuleBase" id="RU003403"/>
    </source>
</evidence>
<evidence type="ECO:0000256" key="16">
    <source>
        <dbReference type="ARBA" id="ARBA00049551"/>
    </source>
</evidence>
<evidence type="ECO:0000256" key="4">
    <source>
        <dbReference type="ARBA" id="ARBA00021008"/>
    </source>
</evidence>
<feature type="transmembrane region" description="Helical" evidence="17">
    <location>
        <begin position="314"/>
        <end position="337"/>
    </location>
</feature>
<evidence type="ECO:0000256" key="7">
    <source>
        <dbReference type="ARBA" id="ARBA00022692"/>
    </source>
</evidence>
<feature type="transmembrane region" description="Helical" evidence="17">
    <location>
        <begin position="6"/>
        <end position="39"/>
    </location>
</feature>
<feature type="transmembrane region" description="Helical" evidence="17">
    <location>
        <begin position="153"/>
        <end position="171"/>
    </location>
</feature>
<evidence type="ECO:0000256" key="15">
    <source>
        <dbReference type="ARBA" id="ARBA00023136"/>
    </source>
</evidence>
<gene>
    <name evidence="19" type="primary">nad2</name>
</gene>
<dbReference type="GO" id="GO:0006120">
    <property type="term" value="P:mitochondrial electron transport, NADH to ubiquinone"/>
    <property type="evidence" value="ECO:0007669"/>
    <property type="project" value="InterPro"/>
</dbReference>
<evidence type="ECO:0000256" key="9">
    <source>
        <dbReference type="ARBA" id="ARBA00022967"/>
    </source>
</evidence>
<comment type="catalytic activity">
    <reaction evidence="16 17">
        <text>a ubiquinone + NADH + 5 H(+)(in) = a ubiquinol + NAD(+) + 4 H(+)(out)</text>
        <dbReference type="Rhea" id="RHEA:29091"/>
        <dbReference type="Rhea" id="RHEA-COMP:9565"/>
        <dbReference type="Rhea" id="RHEA-COMP:9566"/>
        <dbReference type="ChEBI" id="CHEBI:15378"/>
        <dbReference type="ChEBI" id="CHEBI:16389"/>
        <dbReference type="ChEBI" id="CHEBI:17976"/>
        <dbReference type="ChEBI" id="CHEBI:57540"/>
        <dbReference type="ChEBI" id="CHEBI:57945"/>
        <dbReference type="EC" id="7.1.1.2"/>
    </reaction>
</comment>
<evidence type="ECO:0000256" key="8">
    <source>
        <dbReference type="ARBA" id="ARBA00022792"/>
    </source>
</evidence>
<evidence type="ECO:0000256" key="10">
    <source>
        <dbReference type="ARBA" id="ARBA00022982"/>
    </source>
</evidence>
<evidence type="ECO:0000256" key="3">
    <source>
        <dbReference type="ARBA" id="ARBA00012944"/>
    </source>
</evidence>